<comment type="caution">
    <text evidence="2">The sequence shown here is derived from an EMBL/GenBank/DDBJ whole genome shotgun (WGS) entry which is preliminary data.</text>
</comment>
<dbReference type="PRINTS" id="PR01217">
    <property type="entry name" value="PRICHEXTENSN"/>
</dbReference>
<dbReference type="EMBL" id="LGRX02028661">
    <property type="protein sequence ID" value="KAK3247788.1"/>
    <property type="molecule type" value="Genomic_DNA"/>
</dbReference>
<proteinExistence type="predicted"/>
<gene>
    <name evidence="2" type="ORF">CYMTET_42721</name>
</gene>
<organism evidence="2 3">
    <name type="scientific">Cymbomonas tetramitiformis</name>
    <dbReference type="NCBI Taxonomy" id="36881"/>
    <lineage>
        <taxon>Eukaryota</taxon>
        <taxon>Viridiplantae</taxon>
        <taxon>Chlorophyta</taxon>
        <taxon>Pyramimonadophyceae</taxon>
        <taxon>Pyramimonadales</taxon>
        <taxon>Pyramimonadaceae</taxon>
        <taxon>Cymbomonas</taxon>
    </lineage>
</organism>
<evidence type="ECO:0000313" key="3">
    <source>
        <dbReference type="Proteomes" id="UP001190700"/>
    </source>
</evidence>
<feature type="compositionally biased region" description="Pro residues" evidence="1">
    <location>
        <begin position="119"/>
        <end position="146"/>
    </location>
</feature>
<feature type="compositionally biased region" description="Low complexity" evidence="1">
    <location>
        <begin position="147"/>
        <end position="171"/>
    </location>
</feature>
<dbReference type="AlphaFoldDB" id="A0AAE0C4Y7"/>
<keyword evidence="3" id="KW-1185">Reference proteome</keyword>
<feature type="region of interest" description="Disordered" evidence="1">
    <location>
        <begin position="113"/>
        <end position="211"/>
    </location>
</feature>
<name>A0AAE0C4Y7_9CHLO</name>
<sequence>METFHDAASPLPSQHVTIGESVLVELEPVLLWPEDDNSTVSISVAGNFSVAQVAFEIVNFRHNYAQDVKLTLQKNGTTVDVVDGIAQRCTSANYGAPYNQDVELEYAKGGDFLFSTSTAPPPCPPPLPPPIPPRPPPPYSPPPASPAAPSASIPSAPDPDNSTSLSPTRVPSAPPPFPPQSPPESPPLPLPPQFPPGQPLVSPPPLPPGTLATEALCTEAHRALIPGGSYEAHGDLSAFEGSEAAGDWEITLIDTGARDHGYFSQLHLHLLEMDESGKPTWHVYKLALRTMFTQIVATDMAFTEVATHDQNVPPPRPVVAGMAYDTMSFSVSSHGMGGTVAYSVKIYDESCSETEIVPGVITSVVPLSPSPKPSALDHT</sequence>
<reference evidence="2 3" key="1">
    <citation type="journal article" date="2015" name="Genome Biol. Evol.">
        <title>Comparative Genomics of a Bacterivorous Green Alga Reveals Evolutionary Causalities and Consequences of Phago-Mixotrophic Mode of Nutrition.</title>
        <authorList>
            <person name="Burns J.A."/>
            <person name="Paasch A."/>
            <person name="Narechania A."/>
            <person name="Kim E."/>
        </authorList>
    </citation>
    <scope>NUCLEOTIDE SEQUENCE [LARGE SCALE GENOMIC DNA]</scope>
    <source>
        <strain evidence="2 3">PLY_AMNH</strain>
    </source>
</reference>
<accession>A0AAE0C4Y7</accession>
<protein>
    <submittedName>
        <fullName evidence="2">Uncharacterized protein</fullName>
    </submittedName>
</protein>
<evidence type="ECO:0000313" key="2">
    <source>
        <dbReference type="EMBL" id="KAK3247788.1"/>
    </source>
</evidence>
<feature type="compositionally biased region" description="Pro residues" evidence="1">
    <location>
        <begin position="172"/>
        <end position="208"/>
    </location>
</feature>
<evidence type="ECO:0000256" key="1">
    <source>
        <dbReference type="SAM" id="MobiDB-lite"/>
    </source>
</evidence>
<dbReference type="Proteomes" id="UP001190700">
    <property type="component" value="Unassembled WGS sequence"/>
</dbReference>